<evidence type="ECO:0000313" key="4">
    <source>
        <dbReference type="Proteomes" id="UP000216352"/>
    </source>
</evidence>
<dbReference type="Pfam" id="PF00496">
    <property type="entry name" value="SBP_bac_5"/>
    <property type="match status" value="1"/>
</dbReference>
<dbReference type="Gene3D" id="3.90.76.10">
    <property type="entry name" value="Dipeptide-binding Protein, Domain 1"/>
    <property type="match status" value="1"/>
</dbReference>
<dbReference type="InterPro" id="IPR030678">
    <property type="entry name" value="Peptide/Ni-bd"/>
</dbReference>
<dbReference type="InterPro" id="IPR000914">
    <property type="entry name" value="SBP_5_dom"/>
</dbReference>
<protein>
    <submittedName>
        <fullName evidence="3">ABC transporter substrate-binding protein</fullName>
    </submittedName>
</protein>
<name>A0A261FUV3_9BIFI</name>
<comment type="caution">
    <text evidence="3">The sequence shown here is derived from an EMBL/GenBank/DDBJ whole genome shotgun (WGS) entry which is preliminary data.</text>
</comment>
<dbReference type="Gene3D" id="3.10.105.10">
    <property type="entry name" value="Dipeptide-binding Protein, Domain 3"/>
    <property type="match status" value="1"/>
</dbReference>
<organism evidence="3 4">
    <name type="scientific">Bifidobacterium lemurum</name>
    <dbReference type="NCBI Taxonomy" id="1603886"/>
    <lineage>
        <taxon>Bacteria</taxon>
        <taxon>Bacillati</taxon>
        <taxon>Actinomycetota</taxon>
        <taxon>Actinomycetes</taxon>
        <taxon>Bifidobacteriales</taxon>
        <taxon>Bifidobacteriaceae</taxon>
        <taxon>Bifidobacterium</taxon>
    </lineage>
</organism>
<evidence type="ECO:0000259" key="2">
    <source>
        <dbReference type="Pfam" id="PF00496"/>
    </source>
</evidence>
<feature type="transmembrane region" description="Helical" evidence="1">
    <location>
        <begin position="12"/>
        <end position="33"/>
    </location>
</feature>
<keyword evidence="4" id="KW-1185">Reference proteome</keyword>
<dbReference type="InterPro" id="IPR039424">
    <property type="entry name" value="SBP_5"/>
</dbReference>
<dbReference type="RefSeq" id="WP_072724665.1">
    <property type="nucleotide sequence ID" value="NZ_BDIS01000011.1"/>
</dbReference>
<dbReference type="GO" id="GO:0015833">
    <property type="term" value="P:peptide transport"/>
    <property type="evidence" value="ECO:0007669"/>
    <property type="project" value="TreeGrafter"/>
</dbReference>
<dbReference type="GO" id="GO:1904680">
    <property type="term" value="F:peptide transmembrane transporter activity"/>
    <property type="evidence" value="ECO:0007669"/>
    <property type="project" value="TreeGrafter"/>
</dbReference>
<proteinExistence type="predicted"/>
<accession>A0A261FUV3</accession>
<dbReference type="GO" id="GO:0043190">
    <property type="term" value="C:ATP-binding cassette (ABC) transporter complex"/>
    <property type="evidence" value="ECO:0007669"/>
    <property type="project" value="InterPro"/>
</dbReference>
<dbReference type="OrthoDB" id="9796817at2"/>
<evidence type="ECO:0000256" key="1">
    <source>
        <dbReference type="SAM" id="Phobius"/>
    </source>
</evidence>
<keyword evidence="1" id="KW-0472">Membrane</keyword>
<feature type="domain" description="Solute-binding protein family 5" evidence="2">
    <location>
        <begin position="95"/>
        <end position="422"/>
    </location>
</feature>
<dbReference type="PANTHER" id="PTHR30290">
    <property type="entry name" value="PERIPLASMIC BINDING COMPONENT OF ABC TRANSPORTER"/>
    <property type="match status" value="1"/>
</dbReference>
<dbReference type="STRING" id="1603886.GCA_001895165_00741"/>
<keyword evidence="1" id="KW-0812">Transmembrane</keyword>
<evidence type="ECO:0000313" key="3">
    <source>
        <dbReference type="EMBL" id="OZG62974.1"/>
    </source>
</evidence>
<dbReference type="SUPFAM" id="SSF53850">
    <property type="entry name" value="Periplasmic binding protein-like II"/>
    <property type="match status" value="1"/>
</dbReference>
<dbReference type="GO" id="GO:0042597">
    <property type="term" value="C:periplasmic space"/>
    <property type="evidence" value="ECO:0007669"/>
    <property type="project" value="UniProtKB-ARBA"/>
</dbReference>
<sequence>MHKQRDNALIRWGIFVGVAAGLFALLWIGWSLVTRHYEGRGDSIRSDTSVAVGLRGAATSLDLFDEDSDAAEAAGRALIGNVYETLVTCDQSNTLQAGLASDWTVSDDGLTYTFTIRSGVEFSNGHTLDSADVVYSLQRAVNSGASDVDELGALSSVEAPDASTVVITLSSPNPTLPRTLSGRLGVVFDEQASIDYADEAVGSGPFTVGRFREGESITLERNESYWADASVPASVTLTYYDDDTSMINALQDGTIELAIPSTASAADAVAADPTITVATGASTSSVVLVFNNSTDAITSDEQVRKAARHALDLDAIVESQPDAAQALGGPLTPLEPGYEDLTGLYPYDPAQTQSMLSYFAYGYLGTVHLVASHDYQELADTIVQQLQAGGFDVRLEVLADGEVNDRIAADDYDMVIIETAGGDNARGFSSSQSPYHYEDEAAQQAYAQAMAATNDTDFQEGMRAYARVLGEDAASGWLYARQCTVVAKSTVSGYPTAMVDRRLPLASVTTQ</sequence>
<dbReference type="AlphaFoldDB" id="A0A261FUV3"/>
<dbReference type="Proteomes" id="UP000216352">
    <property type="component" value="Unassembled WGS sequence"/>
</dbReference>
<reference evidence="3 4" key="1">
    <citation type="journal article" date="2017" name="BMC Genomics">
        <title>Comparative genomic and phylogenomic analyses of the Bifidobacteriaceae family.</title>
        <authorList>
            <person name="Lugli G.A."/>
            <person name="Milani C."/>
            <person name="Turroni F."/>
            <person name="Duranti S."/>
            <person name="Mancabelli L."/>
            <person name="Mangifesta M."/>
            <person name="Ferrario C."/>
            <person name="Modesto M."/>
            <person name="Mattarelli P."/>
            <person name="Jiri K."/>
            <person name="van Sinderen D."/>
            <person name="Ventura M."/>
        </authorList>
    </citation>
    <scope>NUCLEOTIDE SEQUENCE [LARGE SCALE GENOMIC DNA]</scope>
    <source>
        <strain evidence="3 4">DSM 28807</strain>
    </source>
</reference>
<dbReference type="PIRSF" id="PIRSF002741">
    <property type="entry name" value="MppA"/>
    <property type="match status" value="1"/>
</dbReference>
<dbReference type="EMBL" id="MWWX01000002">
    <property type="protein sequence ID" value="OZG62974.1"/>
    <property type="molecule type" value="Genomic_DNA"/>
</dbReference>
<dbReference type="Gene3D" id="3.40.190.10">
    <property type="entry name" value="Periplasmic binding protein-like II"/>
    <property type="match status" value="1"/>
</dbReference>
<keyword evidence="1" id="KW-1133">Transmembrane helix</keyword>
<gene>
    <name evidence="3" type="ORF">BLEM_0239</name>
</gene>